<organism evidence="8 9">
    <name type="scientific">Chryseobacterium taichungense</name>
    <dbReference type="NCBI Taxonomy" id="295069"/>
    <lineage>
        <taxon>Bacteria</taxon>
        <taxon>Pseudomonadati</taxon>
        <taxon>Bacteroidota</taxon>
        <taxon>Flavobacteriia</taxon>
        <taxon>Flavobacteriales</taxon>
        <taxon>Weeksellaceae</taxon>
        <taxon>Chryseobacterium group</taxon>
        <taxon>Chryseobacterium</taxon>
    </lineage>
</organism>
<evidence type="ECO:0000256" key="3">
    <source>
        <dbReference type="ARBA" id="ARBA00022729"/>
    </source>
</evidence>
<dbReference type="EMBL" id="FOBV01000004">
    <property type="protein sequence ID" value="SEM58109.1"/>
    <property type="molecule type" value="Genomic_DNA"/>
</dbReference>
<dbReference type="Gene3D" id="2.60.120.200">
    <property type="match status" value="1"/>
</dbReference>
<proteinExistence type="predicted"/>
<evidence type="ECO:0000256" key="4">
    <source>
        <dbReference type="ARBA" id="ARBA00022989"/>
    </source>
</evidence>
<dbReference type="InterPro" id="IPR013320">
    <property type="entry name" value="ConA-like_dom_sf"/>
</dbReference>
<dbReference type="STRING" id="295069.SAMN05421856_104301"/>
<dbReference type="AlphaFoldDB" id="A0A1H7ZKU5"/>
<evidence type="ECO:0000313" key="8">
    <source>
        <dbReference type="EMBL" id="SEM58109.1"/>
    </source>
</evidence>
<dbReference type="GO" id="GO:0004553">
    <property type="term" value="F:hydrolase activity, hydrolyzing O-glycosyl compounds"/>
    <property type="evidence" value="ECO:0007669"/>
    <property type="project" value="UniProtKB-ARBA"/>
</dbReference>
<name>A0A1H7ZKU5_9FLAO</name>
<dbReference type="Pfam" id="PF13585">
    <property type="entry name" value="CHU_C"/>
    <property type="match status" value="1"/>
</dbReference>
<dbReference type="GO" id="GO:0005537">
    <property type="term" value="F:D-mannose binding"/>
    <property type="evidence" value="ECO:0007669"/>
    <property type="project" value="TreeGrafter"/>
</dbReference>
<accession>A0A1H7ZKU5</accession>
<dbReference type="NCBIfam" id="TIGR04131">
    <property type="entry name" value="Bac_Flav_CTERM"/>
    <property type="match status" value="1"/>
</dbReference>
<dbReference type="PROSITE" id="PS51257">
    <property type="entry name" value="PROKAR_LIPOPROTEIN"/>
    <property type="match status" value="1"/>
</dbReference>
<dbReference type="Proteomes" id="UP000199450">
    <property type="component" value="Unassembled WGS sequence"/>
</dbReference>
<evidence type="ECO:0000256" key="5">
    <source>
        <dbReference type="ARBA" id="ARBA00023136"/>
    </source>
</evidence>
<keyword evidence="5" id="KW-0472">Membrane</keyword>
<dbReference type="GO" id="GO:0030134">
    <property type="term" value="C:COPII-coated ER to Golgi transport vesicle"/>
    <property type="evidence" value="ECO:0007669"/>
    <property type="project" value="TreeGrafter"/>
</dbReference>
<dbReference type="InterPro" id="IPR051136">
    <property type="entry name" value="Intracellular_Lectin-GPT"/>
</dbReference>
<dbReference type="GO" id="GO:0005975">
    <property type="term" value="P:carbohydrate metabolic process"/>
    <property type="evidence" value="ECO:0007669"/>
    <property type="project" value="UniProtKB-ARBA"/>
</dbReference>
<dbReference type="SUPFAM" id="SSF49899">
    <property type="entry name" value="Concanavalin A-like lectins/glucanases"/>
    <property type="match status" value="1"/>
</dbReference>
<keyword evidence="2" id="KW-0812">Transmembrane</keyword>
<feature type="chain" id="PRO_5011668831" evidence="6">
    <location>
        <begin position="23"/>
        <end position="751"/>
    </location>
</feature>
<keyword evidence="4" id="KW-1133">Transmembrane helix</keyword>
<dbReference type="PANTHER" id="PTHR12223">
    <property type="entry name" value="VESICULAR MANNOSE-BINDING LECTIN"/>
    <property type="match status" value="1"/>
</dbReference>
<keyword evidence="9" id="KW-1185">Reference proteome</keyword>
<dbReference type="GO" id="GO:0006888">
    <property type="term" value="P:endoplasmic reticulum to Golgi vesicle-mediated transport"/>
    <property type="evidence" value="ECO:0007669"/>
    <property type="project" value="TreeGrafter"/>
</dbReference>
<keyword evidence="3 6" id="KW-0732">Signal</keyword>
<feature type="signal peptide" evidence="6">
    <location>
        <begin position="1"/>
        <end position="22"/>
    </location>
</feature>
<evidence type="ECO:0000256" key="1">
    <source>
        <dbReference type="ARBA" id="ARBA00004479"/>
    </source>
</evidence>
<protein>
    <submittedName>
        <fullName evidence="8">Gliding motility-associated C-terminal domain-containing protein</fullName>
    </submittedName>
</protein>
<dbReference type="GO" id="GO:0016020">
    <property type="term" value="C:membrane"/>
    <property type="evidence" value="ECO:0007669"/>
    <property type="project" value="UniProtKB-SubCell"/>
</dbReference>
<feature type="domain" description="L-type lectin-like" evidence="7">
    <location>
        <begin position="27"/>
        <end position="251"/>
    </location>
</feature>
<sequence>MKNNGFYYLFLILLFLSCKFSAQTYQLAGNPVVTTGWDLVSSATVNTDFIQLTQDVGNQYGAIKLQDPINLKYCDKWKVEFDFRIDGNGTAQYGRGDGFTFWYLANPPTGFVSGGGLGIPANASGLMVGFDIFNNSTEGQMSKIHVLYGTNNGLNNNIEYNNTAGSTFHSQDLNPTQPFVGATYKHVEVNGETDPANPTSWIIKIKIDGVQIVDQSFAPSGGAIGMTTGYFGFSAATGGASARHSIKNAKIYIDKVPILTNTINPFVCVNPATGNGTVDLTSFQNQFVTNPANYTFSYFGPGGTPISNPSNYQYATGTTTITVVVKDPSSTLCDNGDGKIVLTPSPFAANDVTLTGCNNNNAGGAVFDLTSAAVSSVPGSTSIFYNTMYDLNNHINPITSPSAYLSPAATIYAQVTTPQGCTDVAQITLALFPVVEVQEATLRACAIESNPSTGLFNLTTAPVNSQSGITKKYYPSLADAQNGVNEILTFNSYISPNGVIYIKVTNTNGCYAIAKVNLVVIPQVFSTTLDDKIICMEDTTILDAGPGFTAYEWSTGATSRTITAGVGLYWVKLKTGDCVVTQTVKVYASEQPVITSVDISNTTVTVYVNGGAAPYQYSTDGINWQESNEFKNMPRGDSHIFVKDAYDCNPIEITIVVPNIINVITPNGDGINDAVDYSALAGKQNLIFNVYDRYGAKIHQADKSNRYKWDGTVAGRKVPTGNYWYSVSWNENDKKNTPVKYSGWILVKNRD</sequence>
<gene>
    <name evidence="8" type="ORF">SAMN05421856_104301</name>
</gene>
<dbReference type="RefSeq" id="WP_089999970.1">
    <property type="nucleotide sequence ID" value="NZ_FOBV01000004.1"/>
</dbReference>
<dbReference type="Pfam" id="PF03388">
    <property type="entry name" value="Lectin_leg-like"/>
    <property type="match status" value="1"/>
</dbReference>
<dbReference type="OrthoDB" id="1270719at2"/>
<dbReference type="InterPro" id="IPR026341">
    <property type="entry name" value="T9SS_type_B"/>
</dbReference>
<evidence type="ECO:0000256" key="2">
    <source>
        <dbReference type="ARBA" id="ARBA00022692"/>
    </source>
</evidence>
<reference evidence="9" key="1">
    <citation type="submission" date="2016-10" db="EMBL/GenBank/DDBJ databases">
        <authorList>
            <person name="Varghese N."/>
            <person name="Submissions S."/>
        </authorList>
    </citation>
    <scope>NUCLEOTIDE SEQUENCE [LARGE SCALE GENOMIC DNA]</scope>
    <source>
        <strain evidence="9">DSM 17453</strain>
    </source>
</reference>
<evidence type="ECO:0000259" key="7">
    <source>
        <dbReference type="Pfam" id="PF03388"/>
    </source>
</evidence>
<comment type="subcellular location">
    <subcellularLocation>
        <location evidence="1">Membrane</location>
        <topology evidence="1">Single-pass type I membrane protein</topology>
    </subcellularLocation>
</comment>
<dbReference type="InterPro" id="IPR005052">
    <property type="entry name" value="Lectin_leg"/>
</dbReference>
<evidence type="ECO:0000256" key="6">
    <source>
        <dbReference type="SAM" id="SignalP"/>
    </source>
</evidence>
<evidence type="ECO:0000313" key="9">
    <source>
        <dbReference type="Proteomes" id="UP000199450"/>
    </source>
</evidence>
<dbReference type="PANTHER" id="PTHR12223:SF28">
    <property type="entry name" value="LECTIN, MANNOSE BINDING 1 LIKE"/>
    <property type="match status" value="1"/>
</dbReference>